<dbReference type="EC" id="3.4.-.-" evidence="2"/>
<dbReference type="EMBL" id="JBHSDU010000003">
    <property type="protein sequence ID" value="MFC4309460.1"/>
    <property type="molecule type" value="Genomic_DNA"/>
</dbReference>
<keyword evidence="2" id="KW-0378">Hydrolase</keyword>
<dbReference type="GO" id="GO:0016787">
    <property type="term" value="F:hydrolase activity"/>
    <property type="evidence" value="ECO:0007669"/>
    <property type="project" value="UniProtKB-KW"/>
</dbReference>
<keyword evidence="1" id="KW-0732">Signal</keyword>
<comment type="caution">
    <text evidence="2">The sequence shown here is derived from an EMBL/GenBank/DDBJ whole genome shotgun (WGS) entry which is preliminary data.</text>
</comment>
<proteinExistence type="predicted"/>
<feature type="signal peptide" evidence="1">
    <location>
        <begin position="1"/>
        <end position="21"/>
    </location>
</feature>
<gene>
    <name evidence="2" type="ORF">ACFPN2_10245</name>
</gene>
<reference evidence="3" key="1">
    <citation type="journal article" date="2019" name="Int. J. Syst. Evol. Microbiol.">
        <title>The Global Catalogue of Microorganisms (GCM) 10K type strain sequencing project: providing services to taxonomists for standard genome sequencing and annotation.</title>
        <authorList>
            <consortium name="The Broad Institute Genomics Platform"/>
            <consortium name="The Broad Institute Genome Sequencing Center for Infectious Disease"/>
            <person name="Wu L."/>
            <person name="Ma J."/>
        </authorList>
    </citation>
    <scope>NUCLEOTIDE SEQUENCE [LARGE SCALE GENOMIC DNA]</scope>
    <source>
        <strain evidence="3">CGMCC 1.10759</strain>
    </source>
</reference>
<keyword evidence="3" id="KW-1185">Reference proteome</keyword>
<dbReference type="PROSITE" id="PS51257">
    <property type="entry name" value="PROKAR_LIPOPROTEIN"/>
    <property type="match status" value="1"/>
</dbReference>
<dbReference type="InterPro" id="IPR029058">
    <property type="entry name" value="AB_hydrolase_fold"/>
</dbReference>
<dbReference type="Proteomes" id="UP001595904">
    <property type="component" value="Unassembled WGS sequence"/>
</dbReference>
<organism evidence="2 3">
    <name type="scientific">Steroidobacter flavus</name>
    <dbReference type="NCBI Taxonomy" id="1842136"/>
    <lineage>
        <taxon>Bacteria</taxon>
        <taxon>Pseudomonadati</taxon>
        <taxon>Pseudomonadota</taxon>
        <taxon>Gammaproteobacteria</taxon>
        <taxon>Steroidobacterales</taxon>
        <taxon>Steroidobacteraceae</taxon>
        <taxon>Steroidobacter</taxon>
    </lineage>
</organism>
<dbReference type="RefSeq" id="WP_380596512.1">
    <property type="nucleotide sequence ID" value="NZ_JBHSDU010000003.1"/>
</dbReference>
<evidence type="ECO:0000256" key="1">
    <source>
        <dbReference type="SAM" id="SignalP"/>
    </source>
</evidence>
<evidence type="ECO:0000313" key="2">
    <source>
        <dbReference type="EMBL" id="MFC4309460.1"/>
    </source>
</evidence>
<sequence length="274" mass="29297">MRTLFAVVGLIALAGCASLGARLSSKPGAYTVTVQPVHAPHRDIHATYVHPDQDRHPGYLVLFVTGDDGWFGTSRAVFAHLADEGYTLAGFSAPEAIDGVAESVRVGTARAAEGLKDVYAQAKRHLGLPDSTPIVMVGFSRGASAVAFTAVHPELRDGLKGAVAIALTREADYLHATESERKQGIQVDSEDRIQLYGALKLLGATPFAVIQSTNDSYVPAAESRQLLGADTATLRLYSVESEDHGFSDARDKLMQDLDDALHWIEEEKASAPTT</sequence>
<protein>
    <submittedName>
        <fullName evidence="2">Alpha/beta hydrolase family protein</fullName>
        <ecNumber evidence="2">3.4.-.-</ecNumber>
    </submittedName>
</protein>
<name>A0ABV8SPZ5_9GAMM</name>
<accession>A0ABV8SPZ5</accession>
<dbReference type="Gene3D" id="3.40.50.1820">
    <property type="entry name" value="alpha/beta hydrolase"/>
    <property type="match status" value="1"/>
</dbReference>
<dbReference type="SUPFAM" id="SSF53474">
    <property type="entry name" value="alpha/beta-Hydrolases"/>
    <property type="match status" value="1"/>
</dbReference>
<evidence type="ECO:0000313" key="3">
    <source>
        <dbReference type="Proteomes" id="UP001595904"/>
    </source>
</evidence>
<feature type="chain" id="PRO_5046713225" evidence="1">
    <location>
        <begin position="22"/>
        <end position="274"/>
    </location>
</feature>